<keyword evidence="3" id="KW-0863">Zinc-finger</keyword>
<dbReference type="PANTHER" id="PTHR46151">
    <property type="entry name" value="NEP1-INTERACTING PROTEIN-LIKE 2"/>
    <property type="match status" value="1"/>
</dbReference>
<dbReference type="SMART" id="SM00184">
    <property type="entry name" value="RING"/>
    <property type="match status" value="1"/>
</dbReference>
<dbReference type="InterPro" id="IPR001841">
    <property type="entry name" value="Znf_RING"/>
</dbReference>
<dbReference type="Gene3D" id="3.30.40.10">
    <property type="entry name" value="Zinc/RING finger domain, C3HC4 (zinc finger)"/>
    <property type="match status" value="1"/>
</dbReference>
<organism evidence="6 7">
    <name type="scientific">Lupinus albus</name>
    <name type="common">White lupine</name>
    <name type="synonym">Lupinus termis</name>
    <dbReference type="NCBI Taxonomy" id="3870"/>
    <lineage>
        <taxon>Eukaryota</taxon>
        <taxon>Viridiplantae</taxon>
        <taxon>Streptophyta</taxon>
        <taxon>Embryophyta</taxon>
        <taxon>Tracheophyta</taxon>
        <taxon>Spermatophyta</taxon>
        <taxon>Magnoliopsida</taxon>
        <taxon>eudicotyledons</taxon>
        <taxon>Gunneridae</taxon>
        <taxon>Pentapetalae</taxon>
        <taxon>rosids</taxon>
        <taxon>fabids</taxon>
        <taxon>Fabales</taxon>
        <taxon>Fabaceae</taxon>
        <taxon>Papilionoideae</taxon>
        <taxon>50 kb inversion clade</taxon>
        <taxon>genistoids sensu lato</taxon>
        <taxon>core genistoids</taxon>
        <taxon>Genisteae</taxon>
        <taxon>Lupinus</taxon>
    </lineage>
</organism>
<dbReference type="Pfam" id="PF13639">
    <property type="entry name" value="zf-RING_2"/>
    <property type="match status" value="1"/>
</dbReference>
<dbReference type="EMBL" id="WOCE01000004">
    <property type="protein sequence ID" value="KAE9614791.1"/>
    <property type="molecule type" value="Genomic_DNA"/>
</dbReference>
<keyword evidence="7" id="KW-1185">Reference proteome</keyword>
<evidence type="ECO:0000313" key="6">
    <source>
        <dbReference type="EMBL" id="KAE9614791.1"/>
    </source>
</evidence>
<dbReference type="Proteomes" id="UP000447434">
    <property type="component" value="Chromosome 4"/>
</dbReference>
<evidence type="ECO:0000256" key="1">
    <source>
        <dbReference type="ARBA" id="ARBA00004370"/>
    </source>
</evidence>
<evidence type="ECO:0000256" key="2">
    <source>
        <dbReference type="ARBA" id="ARBA00022723"/>
    </source>
</evidence>
<name>A0A6A5M211_LUPAL</name>
<evidence type="ECO:0000256" key="4">
    <source>
        <dbReference type="ARBA" id="ARBA00022833"/>
    </source>
</evidence>
<dbReference type="PANTHER" id="PTHR46151:SF12">
    <property type="entry name" value="RING_U-BOX SUPERFAMILY PROTEIN"/>
    <property type="match status" value="1"/>
</dbReference>
<reference evidence="7" key="1">
    <citation type="journal article" date="2020" name="Nat. Commun.">
        <title>Genome sequence of the cluster root forming white lupin.</title>
        <authorList>
            <person name="Hufnagel B."/>
            <person name="Marques A."/>
            <person name="Soriano A."/>
            <person name="Marques L."/>
            <person name="Divol F."/>
            <person name="Doumas P."/>
            <person name="Sallet E."/>
            <person name="Mancinotti D."/>
            <person name="Carrere S."/>
            <person name="Marande W."/>
            <person name="Arribat S."/>
            <person name="Keller J."/>
            <person name="Huneau C."/>
            <person name="Blein T."/>
            <person name="Aime D."/>
            <person name="Laguerre M."/>
            <person name="Taylor J."/>
            <person name="Schubert V."/>
            <person name="Nelson M."/>
            <person name="Geu-Flores F."/>
            <person name="Crespi M."/>
            <person name="Gallardo-Guerrero K."/>
            <person name="Delaux P.-M."/>
            <person name="Salse J."/>
            <person name="Berges H."/>
            <person name="Guyot R."/>
            <person name="Gouzy J."/>
            <person name="Peret B."/>
        </authorList>
    </citation>
    <scope>NUCLEOTIDE SEQUENCE [LARGE SCALE GENOMIC DNA]</scope>
    <source>
        <strain evidence="7">cv. Amiga</strain>
    </source>
</reference>
<keyword evidence="4" id="KW-0862">Zinc</keyword>
<dbReference type="GO" id="GO:0008270">
    <property type="term" value="F:zinc ion binding"/>
    <property type="evidence" value="ECO:0007669"/>
    <property type="project" value="UniProtKB-KW"/>
</dbReference>
<protein>
    <submittedName>
        <fullName evidence="6">Putative transcription factor C2H2 family</fullName>
    </submittedName>
</protein>
<accession>A0A6A5M211</accession>
<evidence type="ECO:0000313" key="7">
    <source>
        <dbReference type="Proteomes" id="UP000447434"/>
    </source>
</evidence>
<dbReference type="CDD" id="cd16461">
    <property type="entry name" value="RING-H2_EL5-like"/>
    <property type="match status" value="1"/>
</dbReference>
<proteinExistence type="predicted"/>
<comment type="subcellular location">
    <subcellularLocation>
        <location evidence="1">Membrane</location>
    </subcellularLocation>
</comment>
<keyword evidence="5" id="KW-0472">Membrane</keyword>
<dbReference type="PROSITE" id="PS50089">
    <property type="entry name" value="ZF_RING_2"/>
    <property type="match status" value="1"/>
</dbReference>
<evidence type="ECO:0000256" key="3">
    <source>
        <dbReference type="ARBA" id="ARBA00022771"/>
    </source>
</evidence>
<evidence type="ECO:0000256" key="5">
    <source>
        <dbReference type="ARBA" id="ARBA00023136"/>
    </source>
</evidence>
<comment type="caution">
    <text evidence="6">The sequence shown here is derived from an EMBL/GenBank/DDBJ whole genome shotgun (WGS) entry which is preliminary data.</text>
</comment>
<dbReference type="GO" id="GO:0016020">
    <property type="term" value="C:membrane"/>
    <property type="evidence" value="ECO:0007669"/>
    <property type="project" value="UniProtKB-SubCell"/>
</dbReference>
<sequence length="245" mass="27070">MPITNTSPTMTNWFSRIVEAVTRCKEKISSSVFAGLYGSAVGVFMIVLERVLFAAFTCTLALGGSIIGTIAGAIRGQTTEAGFLDGAGKGTVIGAIAAIELVNYAAVGEPLSEVTMLSSFLNGKVFIEWICPAAAHAYELHHINRPETSYREVSNIYDNFEVGVKGMHQNYILKLPFEQYNTSKMLKLYNKISCSICLQDFEDGELVNILPKCGHLFHLECIEKWLIQQGSCPMCRTYVHHHIHE</sequence>
<dbReference type="OrthoDB" id="8062037at2759"/>
<gene>
    <name evidence="6" type="ORF">Lalb_Chr04g0248411</name>
</gene>
<keyword evidence="2" id="KW-0479">Metal-binding</keyword>
<dbReference type="InterPro" id="IPR013083">
    <property type="entry name" value="Znf_RING/FYVE/PHD"/>
</dbReference>
<dbReference type="SUPFAM" id="SSF57850">
    <property type="entry name" value="RING/U-box"/>
    <property type="match status" value="1"/>
</dbReference>
<dbReference type="AlphaFoldDB" id="A0A6A5M211"/>